<sequence length="134" mass="15111">MSQALYPNSQHDRPHVRLYDHHCKHAAWIGLSPVAFKIISFLLASYRPANDNSFPVGERRVSEACGVGRASVKNAIDELIEKGHLKLERKGRSFGDSRTRERVVSLTRFDTVTCAGDPDLPLKVWRKMHASDKS</sequence>
<gene>
    <name evidence="1" type="ORF">ACFQS8_08835</name>
</gene>
<dbReference type="Pfam" id="PF13730">
    <property type="entry name" value="HTH_36"/>
    <property type="match status" value="1"/>
</dbReference>
<comment type="caution">
    <text evidence="1">The sequence shown here is derived from an EMBL/GenBank/DDBJ whole genome shotgun (WGS) entry which is preliminary data.</text>
</comment>
<organism evidence="1 2">
    <name type="scientific">Hirschia litorea</name>
    <dbReference type="NCBI Taxonomy" id="1199156"/>
    <lineage>
        <taxon>Bacteria</taxon>
        <taxon>Pseudomonadati</taxon>
        <taxon>Pseudomonadota</taxon>
        <taxon>Alphaproteobacteria</taxon>
        <taxon>Hyphomonadales</taxon>
        <taxon>Hyphomonadaceae</taxon>
        <taxon>Hirschia</taxon>
    </lineage>
</organism>
<evidence type="ECO:0000313" key="1">
    <source>
        <dbReference type="EMBL" id="MFC7291717.1"/>
    </source>
</evidence>
<accession>A0ABW2ILB2</accession>
<protein>
    <submittedName>
        <fullName evidence="1">Helix-turn-helix domain-containing protein</fullName>
    </submittedName>
</protein>
<reference evidence="2" key="1">
    <citation type="journal article" date="2019" name="Int. J. Syst. Evol. Microbiol.">
        <title>The Global Catalogue of Microorganisms (GCM) 10K type strain sequencing project: providing services to taxonomists for standard genome sequencing and annotation.</title>
        <authorList>
            <consortium name="The Broad Institute Genomics Platform"/>
            <consortium name="The Broad Institute Genome Sequencing Center for Infectious Disease"/>
            <person name="Wu L."/>
            <person name="Ma J."/>
        </authorList>
    </citation>
    <scope>NUCLEOTIDE SEQUENCE [LARGE SCALE GENOMIC DNA]</scope>
    <source>
        <strain evidence="2">CCUG 51308</strain>
    </source>
</reference>
<evidence type="ECO:0000313" key="2">
    <source>
        <dbReference type="Proteomes" id="UP001596492"/>
    </source>
</evidence>
<dbReference type="Gene3D" id="1.10.10.10">
    <property type="entry name" value="Winged helix-like DNA-binding domain superfamily/Winged helix DNA-binding domain"/>
    <property type="match status" value="1"/>
</dbReference>
<keyword evidence="2" id="KW-1185">Reference proteome</keyword>
<dbReference type="EMBL" id="JBHTBR010000005">
    <property type="protein sequence ID" value="MFC7291717.1"/>
    <property type="molecule type" value="Genomic_DNA"/>
</dbReference>
<dbReference type="Proteomes" id="UP001596492">
    <property type="component" value="Unassembled WGS sequence"/>
</dbReference>
<dbReference type="InterPro" id="IPR036388">
    <property type="entry name" value="WH-like_DNA-bd_sf"/>
</dbReference>
<name>A0ABW2ILB2_9PROT</name>
<proteinExistence type="predicted"/>
<dbReference type="RefSeq" id="WP_382166960.1">
    <property type="nucleotide sequence ID" value="NZ_JBHTBR010000005.1"/>
</dbReference>